<dbReference type="InterPro" id="IPR032675">
    <property type="entry name" value="LRR_dom_sf"/>
</dbReference>
<keyword evidence="7" id="KW-1185">Reference proteome</keyword>
<keyword evidence="2" id="KW-0677">Repeat</keyword>
<keyword evidence="1" id="KW-0433">Leucine-rich repeat</keyword>
<comment type="caution">
    <text evidence="6">The sequence shown here is derived from an EMBL/GenBank/DDBJ whole genome shotgun (WGS) entry which is preliminary data.</text>
</comment>
<dbReference type="Gene3D" id="3.80.10.10">
    <property type="entry name" value="Ribonuclease Inhibitor"/>
    <property type="match status" value="2"/>
</dbReference>
<evidence type="ECO:0000313" key="7">
    <source>
        <dbReference type="Proteomes" id="UP000323000"/>
    </source>
</evidence>
<dbReference type="InterPro" id="IPR001611">
    <property type="entry name" value="Leu-rich_rpt"/>
</dbReference>
<dbReference type="Pfam" id="PF20160">
    <property type="entry name" value="C-JID"/>
    <property type="match status" value="1"/>
</dbReference>
<dbReference type="Proteomes" id="UP000323000">
    <property type="component" value="Chromosome 1"/>
</dbReference>
<proteinExistence type="inferred from homology"/>
<name>A0A5C7IW97_9ROSI</name>
<dbReference type="Pfam" id="PF00560">
    <property type="entry name" value="LRR_1"/>
    <property type="match status" value="1"/>
</dbReference>
<dbReference type="OrthoDB" id="1936883at2759"/>
<sequence>MSRTEYIDLNPCAFANMRNLRYLEFYCSNYNEKKENKVHVSKGLDSVFNELRYLHWYGCPFKSLQSNVNPKHLAILRMQDSNVEQLWNGVMQLVNLKEIDLSGSKHLISCPDLSGARNLKRLNLCHCTSLLEISSSLQYLSKLDSLSLYECKSLKGLPDCFSGLKSLRFLNMFGCSYLKMLPEMPCYIEYFFLSKTAIEELSPAFENLSKLVELSLQECSRLKSLPSNICKLKSLERLSLSNCSKIDKLPDEIGTLESLKKLDVVETVIREVPLSVVHLNNLERLSFQRCKIQDTMGFLLPPSLGLCSLKNLNLTDCGITEIPDSLGHLSQLRRLYLGSNNFEIIPANIINLFNLEFLDISYCQRLRFLPRLPSVSINAVNCILLEVLPFLSVPYTNTQYIRFYVSFANCFKLYQIGLKDIVENVLQKLESLATLWTKQPYLKHVKKLPWASICYPGSEIPEWFNFRSTGSLIIEELPPCWNNNRFVGFALCAVMQIQHHRIANLWDLYICCECNFKSKDGRCHTVRGHFRYPPYGCVKPPYSVESDHVYIGSDHLMYPRDTGDLCYNNPVTFQFYLKAGPVPRRIECCYVKSCGVRLMYAQDLGKSNGSFSIGEREDEPQPKRLKSIQLL</sequence>
<feature type="domain" description="C-JID" evidence="5">
    <location>
        <begin position="456"/>
        <end position="604"/>
    </location>
</feature>
<evidence type="ECO:0000256" key="1">
    <source>
        <dbReference type="ARBA" id="ARBA00022614"/>
    </source>
</evidence>
<dbReference type="SUPFAM" id="SSF52047">
    <property type="entry name" value="RNI-like"/>
    <property type="match status" value="1"/>
</dbReference>
<dbReference type="AlphaFoldDB" id="A0A5C7IW97"/>
<feature type="region of interest" description="Disordered" evidence="4">
    <location>
        <begin position="611"/>
        <end position="631"/>
    </location>
</feature>
<reference evidence="7" key="1">
    <citation type="journal article" date="2019" name="Gigascience">
        <title>De novo genome assembly of the endangered Acer yangbiense, a plant species with extremely small populations endemic to Yunnan Province, China.</title>
        <authorList>
            <person name="Yang J."/>
            <person name="Wariss H.M."/>
            <person name="Tao L."/>
            <person name="Zhang R."/>
            <person name="Yun Q."/>
            <person name="Hollingsworth P."/>
            <person name="Dao Z."/>
            <person name="Luo G."/>
            <person name="Guo H."/>
            <person name="Ma Y."/>
            <person name="Sun W."/>
        </authorList>
    </citation>
    <scope>NUCLEOTIDE SEQUENCE [LARGE SCALE GENOMIC DNA]</scope>
    <source>
        <strain evidence="7">cv. Malutang</strain>
    </source>
</reference>
<gene>
    <name evidence="6" type="ORF">EZV62_002074</name>
</gene>
<evidence type="ECO:0000259" key="5">
    <source>
        <dbReference type="Pfam" id="PF20160"/>
    </source>
</evidence>
<dbReference type="PANTHER" id="PTHR48051">
    <property type="match status" value="1"/>
</dbReference>
<dbReference type="SUPFAM" id="SSF52058">
    <property type="entry name" value="L domain-like"/>
    <property type="match status" value="1"/>
</dbReference>
<protein>
    <recommendedName>
        <fullName evidence="5">C-JID domain-containing protein</fullName>
    </recommendedName>
</protein>
<accession>A0A5C7IW97</accession>
<evidence type="ECO:0000256" key="4">
    <source>
        <dbReference type="SAM" id="MobiDB-lite"/>
    </source>
</evidence>
<dbReference type="InterPro" id="IPR050216">
    <property type="entry name" value="LRR_domain-containing"/>
</dbReference>
<dbReference type="EMBL" id="VAHF01000001">
    <property type="protein sequence ID" value="TXG73495.1"/>
    <property type="molecule type" value="Genomic_DNA"/>
</dbReference>
<evidence type="ECO:0000256" key="2">
    <source>
        <dbReference type="ARBA" id="ARBA00022737"/>
    </source>
</evidence>
<dbReference type="PANTHER" id="PTHR48051:SF54">
    <property type="entry name" value="LEUCINE-RICH REPEAT-CONTAINING PROTEIN"/>
    <property type="match status" value="1"/>
</dbReference>
<organism evidence="6 7">
    <name type="scientific">Acer yangbiense</name>
    <dbReference type="NCBI Taxonomy" id="1000413"/>
    <lineage>
        <taxon>Eukaryota</taxon>
        <taxon>Viridiplantae</taxon>
        <taxon>Streptophyta</taxon>
        <taxon>Embryophyta</taxon>
        <taxon>Tracheophyta</taxon>
        <taxon>Spermatophyta</taxon>
        <taxon>Magnoliopsida</taxon>
        <taxon>eudicotyledons</taxon>
        <taxon>Gunneridae</taxon>
        <taxon>Pentapetalae</taxon>
        <taxon>rosids</taxon>
        <taxon>malvids</taxon>
        <taxon>Sapindales</taxon>
        <taxon>Sapindaceae</taxon>
        <taxon>Hippocastanoideae</taxon>
        <taxon>Acereae</taxon>
        <taxon>Acer</taxon>
    </lineage>
</organism>
<dbReference type="InterPro" id="IPR045344">
    <property type="entry name" value="C-JID"/>
</dbReference>
<evidence type="ECO:0000313" key="6">
    <source>
        <dbReference type="EMBL" id="TXG73495.1"/>
    </source>
</evidence>
<dbReference type="SMART" id="SM00369">
    <property type="entry name" value="LRR_TYP"/>
    <property type="match status" value="3"/>
</dbReference>
<evidence type="ECO:0000256" key="3">
    <source>
        <dbReference type="ARBA" id="ARBA00023786"/>
    </source>
</evidence>
<dbReference type="Pfam" id="PF13855">
    <property type="entry name" value="LRR_8"/>
    <property type="match status" value="1"/>
</dbReference>
<dbReference type="InterPro" id="IPR003591">
    <property type="entry name" value="Leu-rich_rpt_typical-subtyp"/>
</dbReference>
<comment type="similarity">
    <text evidence="3">Belongs to the SHOC2 family.</text>
</comment>
<dbReference type="GO" id="GO:0005737">
    <property type="term" value="C:cytoplasm"/>
    <property type="evidence" value="ECO:0007669"/>
    <property type="project" value="TreeGrafter"/>
</dbReference>